<proteinExistence type="predicted"/>
<evidence type="ECO:0000256" key="1">
    <source>
        <dbReference type="SAM" id="MobiDB-lite"/>
    </source>
</evidence>
<dbReference type="AlphaFoldDB" id="A0A7R9VI28"/>
<dbReference type="EMBL" id="HBED01005883">
    <property type="protein sequence ID" value="CAD8296389.1"/>
    <property type="molecule type" value="Transcribed_RNA"/>
</dbReference>
<feature type="region of interest" description="Disordered" evidence="1">
    <location>
        <begin position="156"/>
        <end position="179"/>
    </location>
</feature>
<protein>
    <submittedName>
        <fullName evidence="2">Uncharacterized protein</fullName>
    </submittedName>
</protein>
<evidence type="ECO:0000313" key="2">
    <source>
        <dbReference type="EMBL" id="CAD8296389.1"/>
    </source>
</evidence>
<accession>A0A7R9VI28</accession>
<feature type="compositionally biased region" description="Basic and acidic residues" evidence="1">
    <location>
        <begin position="168"/>
        <end position="179"/>
    </location>
</feature>
<organism evidence="2">
    <name type="scientific">Pseudictyota dubia</name>
    <dbReference type="NCBI Taxonomy" id="2749911"/>
    <lineage>
        <taxon>Eukaryota</taxon>
        <taxon>Sar</taxon>
        <taxon>Stramenopiles</taxon>
        <taxon>Ochrophyta</taxon>
        <taxon>Bacillariophyta</taxon>
        <taxon>Mediophyceae</taxon>
        <taxon>Biddulphiophycidae</taxon>
        <taxon>Eupodiscales</taxon>
        <taxon>Odontellaceae</taxon>
        <taxon>Pseudictyota</taxon>
    </lineage>
</organism>
<reference evidence="2" key="1">
    <citation type="submission" date="2021-01" db="EMBL/GenBank/DDBJ databases">
        <authorList>
            <person name="Corre E."/>
            <person name="Pelletier E."/>
            <person name="Niang G."/>
            <person name="Scheremetjew M."/>
            <person name="Finn R."/>
            <person name="Kale V."/>
            <person name="Holt S."/>
            <person name="Cochrane G."/>
            <person name="Meng A."/>
            <person name="Brown T."/>
            <person name="Cohen L."/>
        </authorList>
    </citation>
    <scope>NUCLEOTIDE SEQUENCE</scope>
    <source>
        <strain evidence="2">CCMP147</strain>
    </source>
</reference>
<gene>
    <name evidence="2" type="ORF">TDUB1175_LOCUS2945</name>
</gene>
<sequence>MTQTKNLTITSVWTAHRSIVSVEVRSLPKARRACKRRKTEVYPDPPEKPPSLVINMPQLLPEGDDADSQNAPRRMRMTLDHPATGTAYLRSFLSISCERRNAFANDGTRRKSLSTVSEAKTTGGYCGGYIGHMRAKNAQEDSAMCPSVLETIAETETEGYGLPQDRVSNSDRVAERPLG</sequence>
<name>A0A7R9VI28_9STRA</name>